<protein>
    <submittedName>
        <fullName evidence="1">Uncharacterized protein</fullName>
    </submittedName>
</protein>
<organism evidence="1 2">
    <name type="scientific">Streptomyces venezuelae</name>
    <dbReference type="NCBI Taxonomy" id="54571"/>
    <lineage>
        <taxon>Bacteria</taxon>
        <taxon>Bacillati</taxon>
        <taxon>Actinomycetota</taxon>
        <taxon>Actinomycetes</taxon>
        <taxon>Kitasatosporales</taxon>
        <taxon>Streptomycetaceae</taxon>
        <taxon>Streptomyces</taxon>
    </lineage>
</organism>
<gene>
    <name evidence="1" type="ORF">DEJ49_31065</name>
</gene>
<reference evidence="1 2" key="1">
    <citation type="submission" date="2018-05" db="EMBL/GenBank/DDBJ databases">
        <title>Streptomyces venezuelae.</title>
        <authorList>
            <person name="Kim W."/>
            <person name="Lee N."/>
            <person name="Cho B.-K."/>
        </authorList>
    </citation>
    <scope>NUCLEOTIDE SEQUENCE [LARGE SCALE GENOMIC DNA]</scope>
    <source>
        <strain evidence="1 2">ATCC 14585</strain>
    </source>
</reference>
<sequence length="138" mass="15106">MDSRVFDSSGVVAAPGPGEETVLARFALPPTHCGVLQYFAQFTDRFARDPGRAATPGYRWQIRSDVQPLDPYLSFGHIINPWGLSGFPVDIRLAEGAVVEFTVRNTGASRADELTEVGGRLLGRHWYDTRFGGAPGRL</sequence>
<name>A0A5P2CS75_STRVZ</name>
<dbReference type="EMBL" id="CP029191">
    <property type="protein sequence ID" value="QES44847.1"/>
    <property type="molecule type" value="Genomic_DNA"/>
</dbReference>
<dbReference type="Proteomes" id="UP000324015">
    <property type="component" value="Chromosome"/>
</dbReference>
<accession>A0A5P2CS75</accession>
<evidence type="ECO:0000313" key="2">
    <source>
        <dbReference type="Proteomes" id="UP000324015"/>
    </source>
</evidence>
<dbReference type="RefSeq" id="WP_150187171.1">
    <property type="nucleotide sequence ID" value="NZ_CP029191.1"/>
</dbReference>
<dbReference type="AlphaFoldDB" id="A0A5P2CS75"/>
<evidence type="ECO:0000313" key="1">
    <source>
        <dbReference type="EMBL" id="QES44847.1"/>
    </source>
</evidence>
<proteinExistence type="predicted"/>